<dbReference type="Gene3D" id="3.30.710.10">
    <property type="entry name" value="Potassium Channel Kv1.1, Chain A"/>
    <property type="match status" value="1"/>
</dbReference>
<feature type="compositionally biased region" description="Pro residues" evidence="1">
    <location>
        <begin position="15"/>
        <end position="24"/>
    </location>
</feature>
<dbReference type="PROSITE" id="PS50097">
    <property type="entry name" value="BTB"/>
    <property type="match status" value="1"/>
</dbReference>
<dbReference type="PANTHER" id="PTHR47843">
    <property type="entry name" value="BTB DOMAIN-CONTAINING PROTEIN-RELATED"/>
    <property type="match status" value="1"/>
</dbReference>
<name>A0A6G1J4S1_9PLEO</name>
<dbReference type="OrthoDB" id="194443at2759"/>
<sequence length="258" mass="29418">MTRDENPVGSIPEQTPTPSPPPPNSSSASNKPNCFLHTTLLTQQSPYFRAALTGPFLESTAQTSKLEDVSIAIFGLLVSWLYIGALSPPPFKDGKPAYYTLLHLYTLADRFCFESLRNYIVDLISDLADSTNSVLTPSDTRILYEQISESAKICELMLDLFAHTDRWHAGFLRDLCRHRLRMWCPDSWHATRACDIYRVLLPPRFGAVACDECCCVWCAWKRGTARKWESCKPWRGVRCRVYYEHVETEACGYLFMGR</sequence>
<dbReference type="Proteomes" id="UP000799291">
    <property type="component" value="Unassembled WGS sequence"/>
</dbReference>
<protein>
    <recommendedName>
        <fullName evidence="2">BTB domain-containing protein</fullName>
    </recommendedName>
</protein>
<proteinExistence type="predicted"/>
<dbReference type="InterPro" id="IPR011333">
    <property type="entry name" value="SKP1/BTB/POZ_sf"/>
</dbReference>
<feature type="region of interest" description="Disordered" evidence="1">
    <location>
        <begin position="1"/>
        <end position="29"/>
    </location>
</feature>
<accession>A0A6G1J4S1</accession>
<dbReference type="InterPro" id="IPR000210">
    <property type="entry name" value="BTB/POZ_dom"/>
</dbReference>
<evidence type="ECO:0000313" key="4">
    <source>
        <dbReference type="Proteomes" id="UP000799291"/>
    </source>
</evidence>
<evidence type="ECO:0000256" key="1">
    <source>
        <dbReference type="SAM" id="MobiDB-lite"/>
    </source>
</evidence>
<dbReference type="Pfam" id="PF00651">
    <property type="entry name" value="BTB"/>
    <property type="match status" value="1"/>
</dbReference>
<reference evidence="3" key="1">
    <citation type="journal article" date="2020" name="Stud. Mycol.">
        <title>101 Dothideomycetes genomes: a test case for predicting lifestyles and emergence of pathogens.</title>
        <authorList>
            <person name="Haridas S."/>
            <person name="Albert R."/>
            <person name="Binder M."/>
            <person name="Bloem J."/>
            <person name="Labutti K."/>
            <person name="Salamov A."/>
            <person name="Andreopoulos B."/>
            <person name="Baker S."/>
            <person name="Barry K."/>
            <person name="Bills G."/>
            <person name="Bluhm B."/>
            <person name="Cannon C."/>
            <person name="Castanera R."/>
            <person name="Culley D."/>
            <person name="Daum C."/>
            <person name="Ezra D."/>
            <person name="Gonzalez J."/>
            <person name="Henrissat B."/>
            <person name="Kuo A."/>
            <person name="Liang C."/>
            <person name="Lipzen A."/>
            <person name="Lutzoni F."/>
            <person name="Magnuson J."/>
            <person name="Mondo S."/>
            <person name="Nolan M."/>
            <person name="Ohm R."/>
            <person name="Pangilinan J."/>
            <person name="Park H.-J."/>
            <person name="Ramirez L."/>
            <person name="Alfaro M."/>
            <person name="Sun H."/>
            <person name="Tritt A."/>
            <person name="Yoshinaga Y."/>
            <person name="Zwiers L.-H."/>
            <person name="Turgeon B."/>
            <person name="Goodwin S."/>
            <person name="Spatafora J."/>
            <person name="Crous P."/>
            <person name="Grigoriev I."/>
        </authorList>
    </citation>
    <scope>NUCLEOTIDE SEQUENCE</scope>
    <source>
        <strain evidence="3">CBS 122367</strain>
    </source>
</reference>
<organism evidence="3 4">
    <name type="scientific">Lentithecium fluviatile CBS 122367</name>
    <dbReference type="NCBI Taxonomy" id="1168545"/>
    <lineage>
        <taxon>Eukaryota</taxon>
        <taxon>Fungi</taxon>
        <taxon>Dikarya</taxon>
        <taxon>Ascomycota</taxon>
        <taxon>Pezizomycotina</taxon>
        <taxon>Dothideomycetes</taxon>
        <taxon>Pleosporomycetidae</taxon>
        <taxon>Pleosporales</taxon>
        <taxon>Massarineae</taxon>
        <taxon>Lentitheciaceae</taxon>
        <taxon>Lentithecium</taxon>
    </lineage>
</organism>
<dbReference type="SUPFAM" id="SSF54695">
    <property type="entry name" value="POZ domain"/>
    <property type="match status" value="1"/>
</dbReference>
<dbReference type="AlphaFoldDB" id="A0A6G1J4S1"/>
<dbReference type="PANTHER" id="PTHR47843:SF2">
    <property type="entry name" value="BTB DOMAIN-CONTAINING PROTEIN"/>
    <property type="match status" value="1"/>
</dbReference>
<gene>
    <name evidence="3" type="ORF">K458DRAFT_441968</name>
</gene>
<evidence type="ECO:0000259" key="2">
    <source>
        <dbReference type="PROSITE" id="PS50097"/>
    </source>
</evidence>
<dbReference type="EMBL" id="MU005578">
    <property type="protein sequence ID" value="KAF2685534.1"/>
    <property type="molecule type" value="Genomic_DNA"/>
</dbReference>
<evidence type="ECO:0000313" key="3">
    <source>
        <dbReference type="EMBL" id="KAF2685534.1"/>
    </source>
</evidence>
<keyword evidence="4" id="KW-1185">Reference proteome</keyword>
<feature type="domain" description="BTB" evidence="2">
    <location>
        <begin position="37"/>
        <end position="90"/>
    </location>
</feature>